<evidence type="ECO:0000256" key="1">
    <source>
        <dbReference type="SAM" id="Phobius"/>
    </source>
</evidence>
<reference evidence="2" key="2">
    <citation type="submission" date="2021-10" db="EMBL/GenBank/DDBJ databases">
        <title>Anaerobic single-cell dispensing facilitates the cultivation of human gut bacteria.</title>
        <authorList>
            <person name="Afrizal A."/>
        </authorList>
    </citation>
    <scope>NUCLEOTIDE SEQUENCE</scope>
    <source>
        <strain evidence="2">CLA-AA-H204</strain>
    </source>
</reference>
<evidence type="ECO:0000313" key="4">
    <source>
        <dbReference type="Proteomes" id="UP001198893"/>
    </source>
</evidence>
<dbReference type="EMBL" id="JAOQKI010000001">
    <property type="protein sequence ID" value="MCU6715847.1"/>
    <property type="molecule type" value="Genomic_DNA"/>
</dbReference>
<protein>
    <submittedName>
        <fullName evidence="2">Uncharacterized protein</fullName>
    </submittedName>
</protein>
<reference evidence="3 5" key="1">
    <citation type="journal article" date="2021" name="ISME Commun">
        <title>Automated analysis of genomic sequences facilitates high-throughput and comprehensive description of bacteria.</title>
        <authorList>
            <person name="Hitch T.C.A."/>
        </authorList>
    </citation>
    <scope>NUCLEOTIDE SEQUENCE [LARGE SCALE GENOMIC DNA]</scope>
    <source>
        <strain evidence="3 5">Sanger_19</strain>
    </source>
</reference>
<evidence type="ECO:0000313" key="3">
    <source>
        <dbReference type="EMBL" id="MCU6715847.1"/>
    </source>
</evidence>
<name>A0AAW4WMW6_9FIRM</name>
<proteinExistence type="predicted"/>
<dbReference type="AlphaFoldDB" id="A0AAW4WMW6"/>
<dbReference type="Proteomes" id="UP001209666">
    <property type="component" value="Unassembled WGS sequence"/>
</dbReference>
<keyword evidence="1" id="KW-0812">Transmembrane</keyword>
<keyword evidence="5" id="KW-1185">Reference proteome</keyword>
<accession>A0AAW4WMW6</accession>
<organism evidence="2 4">
    <name type="scientific">Roseburia amylophila</name>
    <dbReference type="NCBI Taxonomy" id="2981794"/>
    <lineage>
        <taxon>Bacteria</taxon>
        <taxon>Bacillati</taxon>
        <taxon>Bacillota</taxon>
        <taxon>Clostridia</taxon>
        <taxon>Lachnospirales</taxon>
        <taxon>Lachnospiraceae</taxon>
        <taxon>Roseburia</taxon>
    </lineage>
</organism>
<sequence>MSIFENTVLVDKKVSVVNVILRYLCIALAIFCVLVSIIVYPGILLVPAIIFAVFWYLLKIASQIEWEYTYIEGRLSFARIKAKRKRKNIAKIEMEEVVLIAPSTAHELYNYHNNNQLSVKDCSSKQPGAKTYEVIYKNGSGLGDIIFEPDENMLDMICNRNAKKVIR</sequence>
<keyword evidence="1" id="KW-1133">Transmembrane helix</keyword>
<comment type="caution">
    <text evidence="2">The sequence shown here is derived from an EMBL/GenBank/DDBJ whole genome shotgun (WGS) entry which is preliminary data.</text>
</comment>
<dbReference type="RefSeq" id="WP_022242952.1">
    <property type="nucleotide sequence ID" value="NZ_JAJEQW010000016.1"/>
</dbReference>
<dbReference type="EMBL" id="JAJEQW010000016">
    <property type="protein sequence ID" value="MCC2243152.1"/>
    <property type="molecule type" value="Genomic_DNA"/>
</dbReference>
<dbReference type="Proteomes" id="UP001198893">
    <property type="component" value="Unassembled WGS sequence"/>
</dbReference>
<gene>
    <name evidence="2" type="ORF">LKD47_12770</name>
    <name evidence="3" type="ORF">OCV43_00980</name>
</gene>
<feature type="transmembrane region" description="Helical" evidence="1">
    <location>
        <begin position="20"/>
        <end position="53"/>
    </location>
</feature>
<evidence type="ECO:0000313" key="2">
    <source>
        <dbReference type="EMBL" id="MCC2243152.1"/>
    </source>
</evidence>
<reference evidence="3" key="3">
    <citation type="submission" date="2022-09" db="EMBL/GenBank/DDBJ databases">
        <authorList>
            <person name="Hitch T.C.A."/>
        </authorList>
    </citation>
    <scope>NUCLEOTIDE SEQUENCE</scope>
    <source>
        <strain evidence="3">Sanger_19</strain>
    </source>
</reference>
<keyword evidence="1" id="KW-0472">Membrane</keyword>
<evidence type="ECO:0000313" key="5">
    <source>
        <dbReference type="Proteomes" id="UP001209666"/>
    </source>
</evidence>